<accession>A0ABP5RNF6</accession>
<protein>
    <submittedName>
        <fullName evidence="2">Uncharacterized protein</fullName>
    </submittedName>
</protein>
<comment type="caution">
    <text evidence="2">The sequence shown here is derived from an EMBL/GenBank/DDBJ whole genome shotgun (WGS) entry which is preliminary data.</text>
</comment>
<evidence type="ECO:0000313" key="3">
    <source>
        <dbReference type="Proteomes" id="UP001500305"/>
    </source>
</evidence>
<sequence length="218" mass="22882">MPPRTITIAVDPALDTVAALAVDRSSRQWLEQAGFVRDDATGLHRLRRDTPASIGQRISAEATRLLTTSGYTVLRLYSEDERQQALAVSPEQGPALTREPGTIWMHHIASDVAAGHLVVHARLSVAGGETKLLASYPMTGGAAIFSTEGGGYFGVTEYADLETATADFGHPLEPSTPPFPSRRAAASSRTAPLSAPSTAVAASRADHSPAVAGASRAR</sequence>
<dbReference type="Proteomes" id="UP001500305">
    <property type="component" value="Unassembled WGS sequence"/>
</dbReference>
<dbReference type="EMBL" id="BAAATR010000034">
    <property type="protein sequence ID" value="GAA2267322.1"/>
    <property type="molecule type" value="Genomic_DNA"/>
</dbReference>
<proteinExistence type="predicted"/>
<keyword evidence="3" id="KW-1185">Reference proteome</keyword>
<gene>
    <name evidence="2" type="ORF">GCM10010430_60650</name>
</gene>
<evidence type="ECO:0000313" key="2">
    <source>
        <dbReference type="EMBL" id="GAA2267322.1"/>
    </source>
</evidence>
<name>A0ABP5RNF6_9ACTN</name>
<reference evidence="3" key="1">
    <citation type="journal article" date="2019" name="Int. J. Syst. Evol. Microbiol.">
        <title>The Global Catalogue of Microorganisms (GCM) 10K type strain sequencing project: providing services to taxonomists for standard genome sequencing and annotation.</title>
        <authorList>
            <consortium name="The Broad Institute Genomics Platform"/>
            <consortium name="The Broad Institute Genome Sequencing Center for Infectious Disease"/>
            <person name="Wu L."/>
            <person name="Ma J."/>
        </authorList>
    </citation>
    <scope>NUCLEOTIDE SEQUENCE [LARGE SCALE GENOMIC DNA]</scope>
    <source>
        <strain evidence="3">JCM 7356</strain>
    </source>
</reference>
<feature type="compositionally biased region" description="Low complexity" evidence="1">
    <location>
        <begin position="181"/>
        <end position="199"/>
    </location>
</feature>
<organism evidence="2 3">
    <name type="scientific">Kitasatospora cystarginea</name>
    <dbReference type="NCBI Taxonomy" id="58350"/>
    <lineage>
        <taxon>Bacteria</taxon>
        <taxon>Bacillati</taxon>
        <taxon>Actinomycetota</taxon>
        <taxon>Actinomycetes</taxon>
        <taxon>Kitasatosporales</taxon>
        <taxon>Streptomycetaceae</taxon>
        <taxon>Kitasatospora</taxon>
    </lineage>
</organism>
<dbReference type="RefSeq" id="WP_344639716.1">
    <property type="nucleotide sequence ID" value="NZ_BAAATR010000034.1"/>
</dbReference>
<feature type="region of interest" description="Disordered" evidence="1">
    <location>
        <begin position="167"/>
        <end position="218"/>
    </location>
</feature>
<evidence type="ECO:0000256" key="1">
    <source>
        <dbReference type="SAM" id="MobiDB-lite"/>
    </source>
</evidence>